<evidence type="ECO:0000256" key="1">
    <source>
        <dbReference type="ARBA" id="ARBA00004141"/>
    </source>
</evidence>
<feature type="transmembrane region" description="Helical" evidence="7">
    <location>
        <begin position="1094"/>
        <end position="1113"/>
    </location>
</feature>
<keyword evidence="4 7" id="KW-1133">Transmembrane helix</keyword>
<evidence type="ECO:0000256" key="6">
    <source>
        <dbReference type="SAM" id="MobiDB-lite"/>
    </source>
</evidence>
<evidence type="ECO:0000256" key="3">
    <source>
        <dbReference type="ARBA" id="ARBA00022692"/>
    </source>
</evidence>
<comment type="caution">
    <text evidence="9">The sequence shown here is derived from an EMBL/GenBank/DDBJ whole genome shotgun (WGS) entry which is preliminary data.</text>
</comment>
<evidence type="ECO:0000256" key="7">
    <source>
        <dbReference type="SAM" id="Phobius"/>
    </source>
</evidence>
<organism evidence="9 10">
    <name type="scientific">Pararge aegeria aegeria</name>
    <dbReference type="NCBI Taxonomy" id="348720"/>
    <lineage>
        <taxon>Eukaryota</taxon>
        <taxon>Metazoa</taxon>
        <taxon>Ecdysozoa</taxon>
        <taxon>Arthropoda</taxon>
        <taxon>Hexapoda</taxon>
        <taxon>Insecta</taxon>
        <taxon>Pterygota</taxon>
        <taxon>Neoptera</taxon>
        <taxon>Endopterygota</taxon>
        <taxon>Lepidoptera</taxon>
        <taxon>Glossata</taxon>
        <taxon>Ditrysia</taxon>
        <taxon>Papilionoidea</taxon>
        <taxon>Nymphalidae</taxon>
        <taxon>Satyrinae</taxon>
        <taxon>Satyrini</taxon>
        <taxon>Parargina</taxon>
        <taxon>Pararge</taxon>
    </lineage>
</organism>
<evidence type="ECO:0000313" key="10">
    <source>
        <dbReference type="Proteomes" id="UP000838756"/>
    </source>
</evidence>
<evidence type="ECO:0000256" key="5">
    <source>
        <dbReference type="ARBA" id="ARBA00023136"/>
    </source>
</evidence>
<dbReference type="InterPro" id="IPR036259">
    <property type="entry name" value="MFS_trans_sf"/>
</dbReference>
<dbReference type="PANTHER" id="PTHR23511">
    <property type="entry name" value="SYNAPTIC VESICLE GLYCOPROTEIN 2"/>
    <property type="match status" value="1"/>
</dbReference>
<feature type="transmembrane region" description="Helical" evidence="7">
    <location>
        <begin position="1348"/>
        <end position="1370"/>
    </location>
</feature>
<name>A0A8S4SN37_9NEOP</name>
<evidence type="ECO:0000259" key="8">
    <source>
        <dbReference type="PROSITE" id="PS50850"/>
    </source>
</evidence>
<proteinExistence type="predicted"/>
<dbReference type="Proteomes" id="UP000838756">
    <property type="component" value="Unassembled WGS sequence"/>
</dbReference>
<feature type="domain" description="Major facilitator superfamily (MFS) profile" evidence="8">
    <location>
        <begin position="1090"/>
        <end position="1552"/>
    </location>
</feature>
<feature type="transmembrane region" description="Helical" evidence="7">
    <location>
        <begin position="1499"/>
        <end position="1522"/>
    </location>
</feature>
<feature type="compositionally biased region" description="Basic and acidic residues" evidence="6">
    <location>
        <begin position="527"/>
        <end position="538"/>
    </location>
</feature>
<feature type="transmembrane region" description="Helical" evidence="7">
    <location>
        <begin position="1259"/>
        <end position="1276"/>
    </location>
</feature>
<feature type="transmembrane region" description="Helical" evidence="7">
    <location>
        <begin position="1528"/>
        <end position="1548"/>
    </location>
</feature>
<feature type="transmembrane region" description="Helical" evidence="7">
    <location>
        <begin position="1215"/>
        <end position="1239"/>
    </location>
</feature>
<dbReference type="GO" id="GO:0022857">
    <property type="term" value="F:transmembrane transporter activity"/>
    <property type="evidence" value="ECO:0007669"/>
    <property type="project" value="InterPro"/>
</dbReference>
<dbReference type="PROSITE" id="PS50850">
    <property type="entry name" value="MFS"/>
    <property type="match status" value="1"/>
</dbReference>
<comment type="subcellular location">
    <subcellularLocation>
        <location evidence="1">Membrane</location>
        <topology evidence="1">Multi-pass membrane protein</topology>
    </subcellularLocation>
</comment>
<feature type="transmembrane region" description="Helical" evidence="7">
    <location>
        <begin position="1466"/>
        <end position="1487"/>
    </location>
</feature>
<dbReference type="SUPFAM" id="SSF103473">
    <property type="entry name" value="MFS general substrate transporter"/>
    <property type="match status" value="1"/>
</dbReference>
<evidence type="ECO:0000313" key="9">
    <source>
        <dbReference type="EMBL" id="CAH2267562.1"/>
    </source>
</evidence>
<dbReference type="PANTHER" id="PTHR23511:SF35">
    <property type="entry name" value="MAJOR FACILITATOR SUPERFAMILY (MFS) PROFILE DOMAIN-CONTAINING PROTEIN"/>
    <property type="match status" value="1"/>
</dbReference>
<evidence type="ECO:0000256" key="4">
    <source>
        <dbReference type="ARBA" id="ARBA00022989"/>
    </source>
</evidence>
<sequence>MNQVIDENFVKVVQRLPFDVVAVPQNNTSGILDKVTNAPVNIKIKVRNKEATTGRHEVISVPKLSTSGPKKVRLVSSDQTIISFDLFMEKESENKVSKKPHHKFLQIFKHRGCFNNKNDDDVYSYVPSSSSEIYRAKSTSVDDLHENKIFEKKYALKKNTPDIINNNTTLRTSTFLGKCKPGGCLDPPFSEDKYIYKPNAKLLALEQKYIENHRVTDDCNNDKTNSDIVADNPDSVLPPMLNKYSIEKVYSHSLITYPPALPSSQIDVQEDTQNRKSKIRTSFENKVRISMNEFSDTYFMPPKKRKSKINGNLDTEFRRTQILKSHSYDAKNSLSNQKEPTQLSAMPTKVLYTNSNGKSHKISVIDNDATCSKLSNTNLENLNVRCSVFDKRGSDAVSSLNYKKAITTEDMPSQSSQTSINKIMHTIADKPYNSQENLNKENQGSSLLFYNTDEYEMNKAPQDCQAYKNNSISNGTLNKSKIIHKIIDNPLDNQSVASQRQPEFQLPPPNKDLVSDFANTDKKIIKSEHALSTDDNKNKPTPPQDYENSKNKSIFIETLNQSKNMHEISGEELEPYLALENQYLESDPAYTDENIIKFEHDLNDDKIKNKRSSLENKGLKNKSISHETLNQLKLMHGISNELLNNQQKLQLVEENQDLGSHFTNTNEKIITQDQDQASEEENRSKLNLMNKIPDVATDNYSLTSPKWNKLQFLEENQNLRPNFTNTDDNMIKFERDLTSDKNSLIAYIPGTESLRQESFTETANLLHNSDHTKLKQSDHSQLSVKENTQNREIIKQDSHQTKLEDKVSTISTIDKEKCANSSFVTEESNKIESKYSDRAISISTVNNADETQLAYQNSVRLISVDLISSIINAKPKVSDNRTNIFSTELKMYNNTISGNTDSSKETSTPTLEDNLTSRLQIHERDAINKNQSLKNIDVDVRYDLSSKCNKTIDKDTIETKPQLQLNNNNYFIKTRKENIPRNKNSLIRIDLAFYSFKSDKNETVIKSCDTFKTMEMDPQKKITIIKSMIRKNGSEIRIPVNSEMDLTLQIKKTFDKETVSKTIDECDKNENNEVDLDQALNVAGLGWYNIRYSLALAMFLISAIIEPVGYSFLLPAAKCDLEITDSQRGFIGSVPYIGIVLTSFPWGFLVDTRGRKKMVVYSSFAAGIFGILAAFMPDLISFTIFKFLSSLCIACPAAVPYSFIGELLPQRYRDITLSIVNAMQISGSAMVPLLAWAILPLDFRVDFGLYEFRPWRLLAMIYSSVFLLSATMMSFGPESPKFLVSQGRHDDSLQVLKNIYSGNTGKPGDYYPVKRLKLPVQAQLEKPSFVQSLVQQTVPLVKPPYLKWMVLSGTLLFGIFATLNGLYMWLPDVLNRVLTGSGVGMTACEVIAQRLNETNVNAECDDSIASTTFMINTIANFSCAFIALGISSTVKFLGKKTLLLLVYVTIGLFCILINVVTQDILFAILLSSLPLTGLALGPINAYAVEIYPTNLRGMAIGLSMMVGRIGSIVGTNVAGVLINVACEATFYLFGGALIFCGALSLLLPKSKTKPDEKKNFVVTHL</sequence>
<feature type="transmembrane region" description="Helical" evidence="7">
    <location>
        <begin position="1408"/>
        <end position="1430"/>
    </location>
</feature>
<keyword evidence="5 7" id="KW-0472">Membrane</keyword>
<feature type="transmembrane region" description="Helical" evidence="7">
    <location>
        <begin position="1133"/>
        <end position="1151"/>
    </location>
</feature>
<dbReference type="InterPro" id="IPR011701">
    <property type="entry name" value="MFS"/>
</dbReference>
<evidence type="ECO:0000256" key="2">
    <source>
        <dbReference type="ARBA" id="ARBA00022448"/>
    </source>
</evidence>
<feature type="region of interest" description="Disordered" evidence="6">
    <location>
        <begin position="527"/>
        <end position="550"/>
    </location>
</feature>
<dbReference type="GO" id="GO:0016020">
    <property type="term" value="C:membrane"/>
    <property type="evidence" value="ECO:0007669"/>
    <property type="project" value="UniProtKB-SubCell"/>
</dbReference>
<keyword evidence="10" id="KW-1185">Reference proteome</keyword>
<feature type="transmembrane region" description="Helical" evidence="7">
    <location>
        <begin position="1158"/>
        <end position="1176"/>
    </location>
</feature>
<dbReference type="Gene3D" id="1.20.1250.20">
    <property type="entry name" value="MFS general substrate transporter like domains"/>
    <property type="match status" value="1"/>
</dbReference>
<feature type="transmembrane region" description="Helical" evidence="7">
    <location>
        <begin position="1442"/>
        <end position="1460"/>
    </location>
</feature>
<protein>
    <submittedName>
        <fullName evidence="9">Jg11851 protein</fullName>
    </submittedName>
</protein>
<gene>
    <name evidence="9" type="primary">jg11851</name>
    <name evidence="9" type="ORF">PAEG_LOCUS26078</name>
</gene>
<dbReference type="InterPro" id="IPR020846">
    <property type="entry name" value="MFS_dom"/>
</dbReference>
<keyword evidence="3 7" id="KW-0812">Transmembrane</keyword>
<dbReference type="CDD" id="cd17316">
    <property type="entry name" value="MFS_SV2_like"/>
    <property type="match status" value="1"/>
</dbReference>
<dbReference type="OrthoDB" id="433512at2759"/>
<accession>A0A8S4SN37</accession>
<dbReference type="Pfam" id="PF07690">
    <property type="entry name" value="MFS_1"/>
    <property type="match status" value="2"/>
</dbReference>
<reference evidence="9" key="1">
    <citation type="submission" date="2022-03" db="EMBL/GenBank/DDBJ databases">
        <authorList>
            <person name="Lindestad O."/>
        </authorList>
    </citation>
    <scope>NUCLEOTIDE SEQUENCE</scope>
</reference>
<dbReference type="EMBL" id="CAKXAJ010026368">
    <property type="protein sequence ID" value="CAH2267562.1"/>
    <property type="molecule type" value="Genomic_DNA"/>
</dbReference>
<keyword evidence="2" id="KW-0813">Transport</keyword>